<dbReference type="PANTHER" id="PTHR33446:SF2">
    <property type="entry name" value="PROTEIN TONB"/>
    <property type="match status" value="1"/>
</dbReference>
<evidence type="ECO:0000313" key="14">
    <source>
        <dbReference type="Proteomes" id="UP000242999"/>
    </source>
</evidence>
<dbReference type="PRINTS" id="PR01374">
    <property type="entry name" value="TONBPROTEIN"/>
</dbReference>
<dbReference type="Pfam" id="PF03544">
    <property type="entry name" value="TonB_C"/>
    <property type="match status" value="1"/>
</dbReference>
<dbReference type="NCBIfam" id="TIGR01352">
    <property type="entry name" value="tonB_Cterm"/>
    <property type="match status" value="1"/>
</dbReference>
<dbReference type="GO" id="GO:0015891">
    <property type="term" value="P:siderophore transport"/>
    <property type="evidence" value="ECO:0007669"/>
    <property type="project" value="InterPro"/>
</dbReference>
<evidence type="ECO:0000256" key="6">
    <source>
        <dbReference type="ARBA" id="ARBA00022692"/>
    </source>
</evidence>
<comment type="subcellular location">
    <subcellularLocation>
        <location evidence="1 10">Cell inner membrane</location>
        <topology evidence="1 10">Single-pass membrane protein</topology>
        <orientation evidence="1 10">Periplasmic side</orientation>
    </subcellularLocation>
</comment>
<comment type="similarity">
    <text evidence="2 10">Belongs to the TonB family.</text>
</comment>
<dbReference type="GO" id="GO:0055085">
    <property type="term" value="P:transmembrane transport"/>
    <property type="evidence" value="ECO:0007669"/>
    <property type="project" value="InterPro"/>
</dbReference>
<dbReference type="AlphaFoldDB" id="A0A1H6SEM4"/>
<reference evidence="14" key="1">
    <citation type="submission" date="2016-10" db="EMBL/GenBank/DDBJ databases">
        <authorList>
            <person name="Varghese N."/>
            <person name="Submissions S."/>
        </authorList>
    </citation>
    <scope>NUCLEOTIDE SEQUENCE [LARGE SCALE GENOMIC DNA]</scope>
    <source>
        <strain evidence="14">DSM 7165</strain>
    </source>
</reference>
<dbReference type="InterPro" id="IPR003538">
    <property type="entry name" value="TonB"/>
</dbReference>
<dbReference type="InterPro" id="IPR037682">
    <property type="entry name" value="TonB_C"/>
</dbReference>
<keyword evidence="8" id="KW-1133">Transmembrane helix</keyword>
<dbReference type="PROSITE" id="PS52015">
    <property type="entry name" value="TONB_CTD"/>
    <property type="match status" value="1"/>
</dbReference>
<dbReference type="EMBL" id="FNYH01000006">
    <property type="protein sequence ID" value="SEI65286.1"/>
    <property type="molecule type" value="Genomic_DNA"/>
</dbReference>
<dbReference type="PANTHER" id="PTHR33446">
    <property type="entry name" value="PROTEIN TONB-RELATED"/>
    <property type="match status" value="1"/>
</dbReference>
<proteinExistence type="inferred from homology"/>
<comment type="function">
    <text evidence="10">Interacts with outer membrane receptor proteins that carry out high-affinity binding and energy dependent uptake into the periplasmic space of specific substrates. It could act to transduce energy from the cytoplasmic membrane to specific energy-requiring processes in the outer membrane, resulting in the release into the periplasm of ligands bound by these outer membrane proteins.</text>
</comment>
<dbReference type="SUPFAM" id="SSF74653">
    <property type="entry name" value="TolA/TonB C-terminal domain"/>
    <property type="match status" value="1"/>
</dbReference>
<keyword evidence="14" id="KW-1185">Reference proteome</keyword>
<evidence type="ECO:0000313" key="13">
    <source>
        <dbReference type="EMBL" id="SEI65286.1"/>
    </source>
</evidence>
<dbReference type="GO" id="GO:0015031">
    <property type="term" value="P:protein transport"/>
    <property type="evidence" value="ECO:0007669"/>
    <property type="project" value="UniProtKB-UniRule"/>
</dbReference>
<name>A0A1H6SEM4_9GAMM</name>
<keyword evidence="9" id="KW-0472">Membrane</keyword>
<gene>
    <name evidence="13" type="ORF">SAMN05421831_106117</name>
</gene>
<evidence type="ECO:0000256" key="7">
    <source>
        <dbReference type="ARBA" id="ARBA00022927"/>
    </source>
</evidence>
<dbReference type="GO" id="GO:0030288">
    <property type="term" value="C:outer membrane-bounded periplasmic space"/>
    <property type="evidence" value="ECO:0007669"/>
    <property type="project" value="InterPro"/>
</dbReference>
<keyword evidence="10" id="KW-0735">Signal-anchor</keyword>
<feature type="region of interest" description="Disordered" evidence="11">
    <location>
        <begin position="100"/>
        <end position="149"/>
    </location>
</feature>
<evidence type="ECO:0000256" key="3">
    <source>
        <dbReference type="ARBA" id="ARBA00022448"/>
    </source>
</evidence>
<protein>
    <recommendedName>
        <fullName evidence="10">Protein TonB</fullName>
    </recommendedName>
</protein>
<evidence type="ECO:0000256" key="1">
    <source>
        <dbReference type="ARBA" id="ARBA00004383"/>
    </source>
</evidence>
<dbReference type="InterPro" id="IPR051045">
    <property type="entry name" value="TonB-dependent_transducer"/>
</dbReference>
<keyword evidence="6" id="KW-0812">Transmembrane</keyword>
<accession>A0A1H6SEM4</accession>
<evidence type="ECO:0000259" key="12">
    <source>
        <dbReference type="PROSITE" id="PS52015"/>
    </source>
</evidence>
<dbReference type="InterPro" id="IPR006260">
    <property type="entry name" value="TonB/TolA_C"/>
</dbReference>
<evidence type="ECO:0000256" key="2">
    <source>
        <dbReference type="ARBA" id="ARBA00006555"/>
    </source>
</evidence>
<keyword evidence="3 10" id="KW-0813">Transport</keyword>
<keyword evidence="7 10" id="KW-0653">Protein transport</keyword>
<organism evidence="13 14">
    <name type="scientific">Allopseudospirillum japonicum</name>
    <dbReference type="NCBI Taxonomy" id="64971"/>
    <lineage>
        <taxon>Bacteria</taxon>
        <taxon>Pseudomonadati</taxon>
        <taxon>Pseudomonadota</taxon>
        <taxon>Gammaproteobacteria</taxon>
        <taxon>Oceanospirillales</taxon>
        <taxon>Oceanospirillaceae</taxon>
        <taxon>Allopseudospirillum</taxon>
    </lineage>
</organism>
<feature type="domain" description="TonB C-terminal" evidence="12">
    <location>
        <begin position="161"/>
        <end position="251"/>
    </location>
</feature>
<evidence type="ECO:0000256" key="8">
    <source>
        <dbReference type="ARBA" id="ARBA00022989"/>
    </source>
</evidence>
<sequence>MRVWHPYQPWLIGLAFLFSLMTHAWAVLGIAWQDPLVPSEKTSPRRTQISLQAYQIPQPSAAPSMPVKATLPQTDNTQKIVHTTPKSIPKANAPVKKIKGVQPVTSEPKPVPKKQQPIHSKTSTSEQTPSAIEKSPVTMQPAPVSPHKNIDEAPQLELEQAYYQALIQHLSEYKHYPMNARRRGIEGTVELKIRLNAEGALLNIEVLKSTHPWLQKAAIESVQQALPFQKVSWVFAQRDKDFLAVFDFYLN</sequence>
<feature type="compositionally biased region" description="Polar residues" evidence="11">
    <location>
        <begin position="117"/>
        <end position="130"/>
    </location>
</feature>
<evidence type="ECO:0000256" key="4">
    <source>
        <dbReference type="ARBA" id="ARBA00022475"/>
    </source>
</evidence>
<dbReference type="GO" id="GO:0098797">
    <property type="term" value="C:plasma membrane protein complex"/>
    <property type="evidence" value="ECO:0007669"/>
    <property type="project" value="TreeGrafter"/>
</dbReference>
<evidence type="ECO:0000256" key="10">
    <source>
        <dbReference type="RuleBase" id="RU362123"/>
    </source>
</evidence>
<evidence type="ECO:0000256" key="11">
    <source>
        <dbReference type="SAM" id="MobiDB-lite"/>
    </source>
</evidence>
<dbReference type="Gene3D" id="3.30.1150.10">
    <property type="match status" value="1"/>
</dbReference>
<dbReference type="GO" id="GO:0031992">
    <property type="term" value="F:energy transducer activity"/>
    <property type="evidence" value="ECO:0007669"/>
    <property type="project" value="InterPro"/>
</dbReference>
<keyword evidence="4 10" id="KW-1003">Cell membrane</keyword>
<evidence type="ECO:0000256" key="9">
    <source>
        <dbReference type="ARBA" id="ARBA00023136"/>
    </source>
</evidence>
<evidence type="ECO:0000256" key="5">
    <source>
        <dbReference type="ARBA" id="ARBA00022519"/>
    </source>
</evidence>
<dbReference type="STRING" id="64971.SAMN05421831_106117"/>
<keyword evidence="5 10" id="KW-0997">Cell inner membrane</keyword>
<dbReference type="Proteomes" id="UP000242999">
    <property type="component" value="Unassembled WGS sequence"/>
</dbReference>